<dbReference type="InterPro" id="IPR050901">
    <property type="entry name" value="BP-dep_ABC_trans_perm"/>
</dbReference>
<accession>A0ABV6UYZ3</accession>
<feature type="transmembrane region" description="Helical" evidence="7">
    <location>
        <begin position="103"/>
        <end position="127"/>
    </location>
</feature>
<dbReference type="RefSeq" id="WP_030257470.1">
    <property type="nucleotide sequence ID" value="NZ_JBHEZZ010000032.1"/>
</dbReference>
<comment type="caution">
    <text evidence="10">The sequence shown here is derived from an EMBL/GenBank/DDBJ whole genome shotgun (WGS) entry which is preliminary data.</text>
</comment>
<evidence type="ECO:0000256" key="7">
    <source>
        <dbReference type="RuleBase" id="RU363032"/>
    </source>
</evidence>
<dbReference type="EMBL" id="JBHEZZ010000032">
    <property type="protein sequence ID" value="MFC1406680.1"/>
    <property type="molecule type" value="Genomic_DNA"/>
</dbReference>
<comment type="similarity">
    <text evidence="7">Belongs to the binding-protein-dependent transport system permease family.</text>
</comment>
<sequence length="307" mass="33697">MAFTSSQKAVSTRLPKPLKASKESRSERPANQNRWMTGAWNTVAIGFAVVMGFPIYWAALTTVKSNRDLLSQNPTFWPRHFDLGSYSTIFNDPDLPTALENTAIITVGAVIAGLLVGLLAAIAVARFRFRGRNFFIVTMLVVQMVPLLSLIIPLFLILKNIGLYNTLFGVIIAYLVFTIPYVVWTLRSFIVNIPKELDEAAMVDGCTRWGAFFRVVLPLTVPGLVTTGVYCWIQAWNEFIIANTMLSDNNTHTGMVWLTGYSAGPTHAADYGAQMAGSLLISLPVIILFVIFQKRVASGLTAGAVKG</sequence>
<evidence type="ECO:0000256" key="2">
    <source>
        <dbReference type="ARBA" id="ARBA00022448"/>
    </source>
</evidence>
<keyword evidence="6 7" id="KW-0472">Membrane</keyword>
<dbReference type="PROSITE" id="PS50928">
    <property type="entry name" value="ABC_TM1"/>
    <property type="match status" value="1"/>
</dbReference>
<dbReference type="PANTHER" id="PTHR32243">
    <property type="entry name" value="MALTOSE TRANSPORT SYSTEM PERMEASE-RELATED"/>
    <property type="match status" value="1"/>
</dbReference>
<evidence type="ECO:0000256" key="4">
    <source>
        <dbReference type="ARBA" id="ARBA00022692"/>
    </source>
</evidence>
<feature type="transmembrane region" description="Helical" evidence="7">
    <location>
        <begin position="211"/>
        <end position="235"/>
    </location>
</feature>
<gene>
    <name evidence="10" type="ORF">ACEZDJ_35860</name>
</gene>
<protein>
    <submittedName>
        <fullName evidence="10">Carbohydrate ABC transporter permease</fullName>
    </submittedName>
</protein>
<evidence type="ECO:0000256" key="3">
    <source>
        <dbReference type="ARBA" id="ARBA00022475"/>
    </source>
</evidence>
<dbReference type="Proteomes" id="UP001592528">
    <property type="component" value="Unassembled WGS sequence"/>
</dbReference>
<keyword evidence="11" id="KW-1185">Reference proteome</keyword>
<feature type="transmembrane region" description="Helical" evidence="7">
    <location>
        <begin position="271"/>
        <end position="292"/>
    </location>
</feature>
<dbReference type="Gene3D" id="1.10.3720.10">
    <property type="entry name" value="MetI-like"/>
    <property type="match status" value="1"/>
</dbReference>
<evidence type="ECO:0000313" key="11">
    <source>
        <dbReference type="Proteomes" id="UP001592528"/>
    </source>
</evidence>
<organism evidence="10 11">
    <name type="scientific">Streptacidiphilus cavernicola</name>
    <dbReference type="NCBI Taxonomy" id="3342716"/>
    <lineage>
        <taxon>Bacteria</taxon>
        <taxon>Bacillati</taxon>
        <taxon>Actinomycetota</taxon>
        <taxon>Actinomycetes</taxon>
        <taxon>Kitasatosporales</taxon>
        <taxon>Streptomycetaceae</taxon>
        <taxon>Streptacidiphilus</taxon>
    </lineage>
</organism>
<evidence type="ECO:0000256" key="5">
    <source>
        <dbReference type="ARBA" id="ARBA00022989"/>
    </source>
</evidence>
<dbReference type="CDD" id="cd06261">
    <property type="entry name" value="TM_PBP2"/>
    <property type="match status" value="1"/>
</dbReference>
<dbReference type="Pfam" id="PF00528">
    <property type="entry name" value="BPD_transp_1"/>
    <property type="match status" value="1"/>
</dbReference>
<dbReference type="InterPro" id="IPR000515">
    <property type="entry name" value="MetI-like"/>
</dbReference>
<feature type="domain" description="ABC transmembrane type-1" evidence="9">
    <location>
        <begin position="99"/>
        <end position="292"/>
    </location>
</feature>
<proteinExistence type="inferred from homology"/>
<evidence type="ECO:0000313" key="10">
    <source>
        <dbReference type="EMBL" id="MFC1406680.1"/>
    </source>
</evidence>
<dbReference type="PANTHER" id="PTHR32243:SF18">
    <property type="entry name" value="INNER MEMBRANE ABC TRANSPORTER PERMEASE PROTEIN YCJP"/>
    <property type="match status" value="1"/>
</dbReference>
<dbReference type="SUPFAM" id="SSF161098">
    <property type="entry name" value="MetI-like"/>
    <property type="match status" value="1"/>
</dbReference>
<keyword evidence="4 7" id="KW-0812">Transmembrane</keyword>
<evidence type="ECO:0000256" key="8">
    <source>
        <dbReference type="SAM" id="MobiDB-lite"/>
    </source>
</evidence>
<keyword evidence="5 7" id="KW-1133">Transmembrane helix</keyword>
<evidence type="ECO:0000259" key="9">
    <source>
        <dbReference type="PROSITE" id="PS50928"/>
    </source>
</evidence>
<feature type="transmembrane region" description="Helical" evidence="7">
    <location>
        <begin position="38"/>
        <end position="59"/>
    </location>
</feature>
<feature type="transmembrane region" description="Helical" evidence="7">
    <location>
        <begin position="134"/>
        <end position="158"/>
    </location>
</feature>
<feature type="region of interest" description="Disordered" evidence="8">
    <location>
        <begin position="1"/>
        <end position="32"/>
    </location>
</feature>
<evidence type="ECO:0000256" key="1">
    <source>
        <dbReference type="ARBA" id="ARBA00004651"/>
    </source>
</evidence>
<keyword evidence="3" id="KW-1003">Cell membrane</keyword>
<name>A0ABV6UYZ3_9ACTN</name>
<dbReference type="InterPro" id="IPR035906">
    <property type="entry name" value="MetI-like_sf"/>
</dbReference>
<evidence type="ECO:0000256" key="6">
    <source>
        <dbReference type="ARBA" id="ARBA00023136"/>
    </source>
</evidence>
<keyword evidence="2 7" id="KW-0813">Transport</keyword>
<comment type="subcellular location">
    <subcellularLocation>
        <location evidence="1 7">Cell membrane</location>
        <topology evidence="1 7">Multi-pass membrane protein</topology>
    </subcellularLocation>
</comment>
<reference evidence="10 11" key="1">
    <citation type="submission" date="2024-09" db="EMBL/GenBank/DDBJ databases">
        <authorList>
            <person name="Lee S.D."/>
        </authorList>
    </citation>
    <scope>NUCLEOTIDE SEQUENCE [LARGE SCALE GENOMIC DNA]</scope>
    <source>
        <strain evidence="10 11">N1-5</strain>
    </source>
</reference>
<feature type="transmembrane region" description="Helical" evidence="7">
    <location>
        <begin position="164"/>
        <end position="190"/>
    </location>
</feature>
<feature type="compositionally biased region" description="Polar residues" evidence="8">
    <location>
        <begin position="1"/>
        <end position="10"/>
    </location>
</feature>